<dbReference type="RefSeq" id="WP_139219926.1">
    <property type="nucleotide sequence ID" value="NZ_FOXU01000007.1"/>
</dbReference>
<sequence>MTIGTKEDYINRFKNVLMTNNIGSSSISLDLIFEAFGKEIDTISEIHEQDKTIYVLNLQKAYKQIKGEISGMKED</sequence>
<evidence type="ECO:0000313" key="2">
    <source>
        <dbReference type="Proteomes" id="UP000198734"/>
    </source>
</evidence>
<evidence type="ECO:0000313" key="1">
    <source>
        <dbReference type="EMBL" id="SFQ66478.1"/>
    </source>
</evidence>
<gene>
    <name evidence="1" type="ORF">SAMN05421670_3285</name>
</gene>
<dbReference type="OrthoDB" id="2991215at2"/>
<keyword evidence="2" id="KW-1185">Reference proteome</keyword>
<proteinExistence type="predicted"/>
<dbReference type="Proteomes" id="UP000198734">
    <property type="component" value="Unassembled WGS sequence"/>
</dbReference>
<accession>A0A1I6ACN5</accession>
<dbReference type="EMBL" id="FOXU01000007">
    <property type="protein sequence ID" value="SFQ66478.1"/>
    <property type="molecule type" value="Genomic_DNA"/>
</dbReference>
<name>A0A1I6ACN5_9BACI</name>
<protein>
    <submittedName>
        <fullName evidence="1">Uncharacterized protein</fullName>
    </submittedName>
</protein>
<organism evidence="1 2">
    <name type="scientific">Psychrobacillus psychrotolerans</name>
    <dbReference type="NCBI Taxonomy" id="126156"/>
    <lineage>
        <taxon>Bacteria</taxon>
        <taxon>Bacillati</taxon>
        <taxon>Bacillota</taxon>
        <taxon>Bacilli</taxon>
        <taxon>Bacillales</taxon>
        <taxon>Bacillaceae</taxon>
        <taxon>Psychrobacillus</taxon>
    </lineage>
</organism>
<reference evidence="2" key="1">
    <citation type="submission" date="2016-10" db="EMBL/GenBank/DDBJ databases">
        <authorList>
            <person name="Varghese N."/>
            <person name="Submissions S."/>
        </authorList>
    </citation>
    <scope>NUCLEOTIDE SEQUENCE [LARGE SCALE GENOMIC DNA]</scope>
    <source>
        <strain evidence="2">DSM 11706</strain>
    </source>
</reference>
<dbReference type="AlphaFoldDB" id="A0A1I6ACN5"/>